<dbReference type="GO" id="GO:0006281">
    <property type="term" value="P:DNA repair"/>
    <property type="evidence" value="ECO:0007669"/>
    <property type="project" value="UniProtKB-KW"/>
</dbReference>
<dbReference type="OrthoDB" id="79480at2759"/>
<dbReference type="STRING" id="69771.A0A1V6P7I0"/>
<evidence type="ECO:0000259" key="6">
    <source>
        <dbReference type="Pfam" id="PF12253"/>
    </source>
</evidence>
<dbReference type="PANTHER" id="PTHR15272:SF0">
    <property type="entry name" value="CHROMATIN ASSEMBLY FACTOR 1 SUBUNIT A"/>
    <property type="match status" value="1"/>
</dbReference>
<keyword evidence="3" id="KW-0234">DNA repair</keyword>
<feature type="compositionally biased region" description="Polar residues" evidence="5">
    <location>
        <begin position="234"/>
        <end position="253"/>
    </location>
</feature>
<accession>A0A1V6P7I0</accession>
<evidence type="ECO:0000313" key="8">
    <source>
        <dbReference type="EMBL" id="OQD72833.1"/>
    </source>
</evidence>
<feature type="region of interest" description="Disordered" evidence="5">
    <location>
        <begin position="405"/>
        <end position="449"/>
    </location>
</feature>
<keyword evidence="9" id="KW-1185">Reference proteome</keyword>
<dbReference type="Pfam" id="PF12253">
    <property type="entry name" value="CAF1A_dimeriz"/>
    <property type="match status" value="1"/>
</dbReference>
<dbReference type="EMBL" id="MDYL01000019">
    <property type="protein sequence ID" value="OQD72833.1"/>
    <property type="molecule type" value="Genomic_DNA"/>
</dbReference>
<dbReference type="GO" id="GO:0033186">
    <property type="term" value="C:CAF-1 complex"/>
    <property type="evidence" value="ECO:0007669"/>
    <property type="project" value="TreeGrafter"/>
</dbReference>
<sequence>MDAEMSLSPMAPAQPVPDSPSLGPRKRSISEVDGMGNSPQSPKRPFPVTTTENQENCDPSIPVQPSSRQSISVEIPIMTNNMSVKSAPVASDKATTPAVKKRKLSPVSQQTKQHEKEEKERQKAEEKHKKEEEKRLREEEKKKRDAAKEGEKRLKEEGKRLKEEEKKKRESEREEEKKQREEKKKAKEAAKDEERRRKEEEKQRKEKAQPKLNSFFAKPRLPSAPTGAAPASPRKTSSSAIDTSAEAPQSTESDYQKAFPDFFLQSHTVIAPPHRFERDSEALKHVRQKIDSYMDPNNTSSQPLSFNPCEVFNIIPFTRRRGRHNRPVKEILQKIQYASDPSLQPAAKQDPTTVQNLHQLLRKITLKSLKFGEDVRPPYQGTYTRSVPEASAKKLCRNPYHRGLPDTNYDYDSEVEWEEPEEGEDLNSEEEEDLSDDGEDDLDGFLDDEDDALAGGKRRLIVGDLEPVSSGIRWAANGVDPELKCYRIETISDTVKFPIDPFSTAYWQKPQSEPAAPKGRVVMNGLEAFRVNNTSGSPAVSGALPPPTSKAKKPFPRESLDEFKQAVDGSDLSKIGLVEILKKRFPKVSKETLKATLDQVAVRVGQKEVDKKWVCR</sequence>
<dbReference type="InterPro" id="IPR048800">
    <property type="entry name" value="Cac1-like_C"/>
</dbReference>
<feature type="domain" description="Chromatin assembly factor 1 subunit Cac1-like C-terminal" evidence="7">
    <location>
        <begin position="560"/>
        <end position="615"/>
    </location>
</feature>
<feature type="region of interest" description="Disordered" evidence="5">
    <location>
        <begin position="534"/>
        <end position="555"/>
    </location>
</feature>
<feature type="compositionally biased region" description="Low complexity" evidence="5">
    <location>
        <begin position="223"/>
        <end position="233"/>
    </location>
</feature>
<dbReference type="OMA" id="YENVRPP"/>
<evidence type="ECO:0000259" key="7">
    <source>
        <dbReference type="Pfam" id="PF21796"/>
    </source>
</evidence>
<dbReference type="PANTHER" id="PTHR15272">
    <property type="entry name" value="CHROMATIN ASSEMBLY FACTOR 1 SUBUNIT A CAF-1 SUBUNIT A"/>
    <property type="match status" value="1"/>
</dbReference>
<evidence type="ECO:0008006" key="10">
    <source>
        <dbReference type="Google" id="ProtNLM"/>
    </source>
</evidence>
<evidence type="ECO:0000256" key="5">
    <source>
        <dbReference type="SAM" id="MobiDB-lite"/>
    </source>
</evidence>
<reference evidence="9" key="1">
    <citation type="journal article" date="2017" name="Nat. Microbiol.">
        <title>Global analysis of biosynthetic gene clusters reveals vast potential of secondary metabolite production in Penicillium species.</title>
        <authorList>
            <person name="Nielsen J.C."/>
            <person name="Grijseels S."/>
            <person name="Prigent S."/>
            <person name="Ji B."/>
            <person name="Dainat J."/>
            <person name="Nielsen K.F."/>
            <person name="Frisvad J.C."/>
            <person name="Workman M."/>
            <person name="Nielsen J."/>
        </authorList>
    </citation>
    <scope>NUCLEOTIDE SEQUENCE [LARGE SCALE GENOMIC DNA]</scope>
    <source>
        <strain evidence="9">IBT 11843</strain>
    </source>
</reference>
<comment type="subcellular location">
    <subcellularLocation>
        <location evidence="1">Nucleus</location>
    </subcellularLocation>
</comment>
<evidence type="ECO:0000256" key="3">
    <source>
        <dbReference type="ARBA" id="ARBA00023204"/>
    </source>
</evidence>
<dbReference type="InterPro" id="IPR022043">
    <property type="entry name" value="CAF1A_DD"/>
</dbReference>
<dbReference type="Proteomes" id="UP000191522">
    <property type="component" value="Unassembled WGS sequence"/>
</dbReference>
<dbReference type="AlphaFoldDB" id="A0A1V6P7I0"/>
<evidence type="ECO:0000256" key="4">
    <source>
        <dbReference type="ARBA" id="ARBA00023242"/>
    </source>
</evidence>
<evidence type="ECO:0000313" key="9">
    <source>
        <dbReference type="Proteomes" id="UP000191522"/>
    </source>
</evidence>
<keyword evidence="2" id="KW-0227">DNA damage</keyword>
<feature type="region of interest" description="Disordered" evidence="5">
    <location>
        <begin position="1"/>
        <end position="253"/>
    </location>
</feature>
<dbReference type="GO" id="GO:0005634">
    <property type="term" value="C:nucleus"/>
    <property type="evidence" value="ECO:0007669"/>
    <property type="project" value="UniProtKB-SubCell"/>
</dbReference>
<feature type="compositionally biased region" description="Polar residues" evidence="5">
    <location>
        <begin position="48"/>
        <end position="84"/>
    </location>
</feature>
<dbReference type="GO" id="GO:0006334">
    <property type="term" value="P:nucleosome assembly"/>
    <property type="evidence" value="ECO:0007669"/>
    <property type="project" value="TreeGrafter"/>
</dbReference>
<comment type="caution">
    <text evidence="8">The sequence shown here is derived from an EMBL/GenBank/DDBJ whole genome shotgun (WGS) entry which is preliminary data.</text>
</comment>
<evidence type="ECO:0000256" key="2">
    <source>
        <dbReference type="ARBA" id="ARBA00022763"/>
    </source>
</evidence>
<name>A0A1V6P7I0_PENDC</name>
<evidence type="ECO:0000256" key="1">
    <source>
        <dbReference type="ARBA" id="ARBA00004123"/>
    </source>
</evidence>
<feature type="compositionally biased region" description="Acidic residues" evidence="5">
    <location>
        <begin position="409"/>
        <end position="449"/>
    </location>
</feature>
<proteinExistence type="predicted"/>
<protein>
    <recommendedName>
        <fullName evidence="10">Chromatin assembly factor 1 subunit A</fullName>
    </recommendedName>
</protein>
<feature type="compositionally biased region" description="Basic and acidic residues" evidence="5">
    <location>
        <begin position="112"/>
        <end position="209"/>
    </location>
</feature>
<organism evidence="8 9">
    <name type="scientific">Penicillium decumbens</name>
    <dbReference type="NCBI Taxonomy" id="69771"/>
    <lineage>
        <taxon>Eukaryota</taxon>
        <taxon>Fungi</taxon>
        <taxon>Dikarya</taxon>
        <taxon>Ascomycota</taxon>
        <taxon>Pezizomycotina</taxon>
        <taxon>Eurotiomycetes</taxon>
        <taxon>Eurotiomycetidae</taxon>
        <taxon>Eurotiales</taxon>
        <taxon>Aspergillaceae</taxon>
        <taxon>Penicillium</taxon>
    </lineage>
</organism>
<gene>
    <name evidence="8" type="ORF">PENDEC_c019G06868</name>
</gene>
<feature type="domain" description="Chromatin assembly factor 1 subunit A dimerization" evidence="6">
    <location>
        <begin position="367"/>
        <end position="441"/>
    </location>
</feature>
<keyword evidence="4" id="KW-0539">Nucleus</keyword>
<dbReference type="Pfam" id="PF21796">
    <property type="entry name" value="Cac1_C"/>
    <property type="match status" value="1"/>
</dbReference>